<comment type="caution">
    <text evidence="2">The sequence shown here is derived from an EMBL/GenBank/DDBJ whole genome shotgun (WGS) entry which is preliminary data.</text>
</comment>
<feature type="compositionally biased region" description="Low complexity" evidence="1">
    <location>
        <begin position="264"/>
        <end position="275"/>
    </location>
</feature>
<evidence type="ECO:0000313" key="3">
    <source>
        <dbReference type="Proteomes" id="UP000284403"/>
    </source>
</evidence>
<dbReference type="RefSeq" id="XP_029230237.1">
    <property type="nucleotide sequence ID" value="XM_029369654.1"/>
</dbReference>
<dbReference type="GeneID" id="40316342"/>
<dbReference type="EMBL" id="MKKU01000113">
    <property type="protein sequence ID" value="RNF23771.1"/>
    <property type="molecule type" value="Genomic_DNA"/>
</dbReference>
<gene>
    <name evidence="2" type="ORF">Tco025E_02731</name>
</gene>
<feature type="compositionally biased region" description="Polar residues" evidence="1">
    <location>
        <begin position="252"/>
        <end position="263"/>
    </location>
</feature>
<feature type="region of interest" description="Disordered" evidence="1">
    <location>
        <begin position="252"/>
        <end position="283"/>
    </location>
</feature>
<organism evidence="2 3">
    <name type="scientific">Trypanosoma conorhini</name>
    <dbReference type="NCBI Taxonomy" id="83891"/>
    <lineage>
        <taxon>Eukaryota</taxon>
        <taxon>Discoba</taxon>
        <taxon>Euglenozoa</taxon>
        <taxon>Kinetoplastea</taxon>
        <taxon>Metakinetoplastina</taxon>
        <taxon>Trypanosomatida</taxon>
        <taxon>Trypanosomatidae</taxon>
        <taxon>Trypanosoma</taxon>
    </lineage>
</organism>
<evidence type="ECO:0000256" key="1">
    <source>
        <dbReference type="SAM" id="MobiDB-lite"/>
    </source>
</evidence>
<protein>
    <submittedName>
        <fullName evidence="2">Trichohyalin</fullName>
    </submittedName>
</protein>
<name>A0A422Q185_9TRYP</name>
<dbReference type="Proteomes" id="UP000284403">
    <property type="component" value="Unassembled WGS sequence"/>
</dbReference>
<sequence>MHGLLEDALDSGDVLELERAIVSAQSTLFASPQQRRESNYLSGALLKCRKALVQHLEECGSLLKPLRRACRNLDEEALNDALRKVQLAPSELRRYMRTDIQQAEALRSRMRRAAEEAHMLLNCSDWREIEHFLDANTAILSDQTVVALMRRREALFAQRRTMPVAPLVHVPVLSSAPFATGSLRRGESKEVTEAMGQGTLEREEECHRCVLVKEEHSQRVLCLKSVMDALALLLSSTGSDSCTSTQRCEAQVENATTQRATPGSSQSNRLRSSNSWGFPTSTAATPNLSPIKLSLLIDSAPRPQQRPPAPGTSAAVGDADNSLDFAVTRRAASSMLREPQLVVSPGVLSQIRALTQEEEVHRHDLEGSESFERSVFLLPMAARSVLLTRVLPRRQL</sequence>
<dbReference type="OrthoDB" id="244442at2759"/>
<keyword evidence="3" id="KW-1185">Reference proteome</keyword>
<reference evidence="2 3" key="1">
    <citation type="journal article" date="2018" name="BMC Genomics">
        <title>Genomic comparison of Trypanosoma conorhini and Trypanosoma rangeli to Trypanosoma cruzi strains of high and low virulence.</title>
        <authorList>
            <person name="Bradwell K.R."/>
            <person name="Koparde V.N."/>
            <person name="Matveyev A.V."/>
            <person name="Serrano M.G."/>
            <person name="Alves J.M."/>
            <person name="Parikh H."/>
            <person name="Huang B."/>
            <person name="Lee V."/>
            <person name="Espinosa-Alvarez O."/>
            <person name="Ortiz P.A."/>
            <person name="Costa-Martins A.G."/>
            <person name="Teixeira M.M."/>
            <person name="Buck G.A."/>
        </authorList>
    </citation>
    <scope>NUCLEOTIDE SEQUENCE [LARGE SCALE GENOMIC DNA]</scope>
    <source>
        <strain evidence="2 3">025E</strain>
    </source>
</reference>
<dbReference type="AlphaFoldDB" id="A0A422Q185"/>
<accession>A0A422Q185</accession>
<evidence type="ECO:0000313" key="2">
    <source>
        <dbReference type="EMBL" id="RNF23771.1"/>
    </source>
</evidence>
<proteinExistence type="predicted"/>